<gene>
    <name evidence="2" type="ORF">M9458_004510</name>
</gene>
<comment type="caution">
    <text evidence="2">The sequence shown here is derived from an EMBL/GenBank/DDBJ whole genome shotgun (WGS) entry which is preliminary data.</text>
</comment>
<evidence type="ECO:0000313" key="3">
    <source>
        <dbReference type="Proteomes" id="UP001529510"/>
    </source>
</evidence>
<name>A0ABD0RRZ8_CIRMR</name>
<dbReference type="PANTHER" id="PTHR16484:SF10">
    <property type="entry name" value="PARTITIONING DEFECTIVE 3 HOMOLOG"/>
    <property type="match status" value="1"/>
</dbReference>
<sequence length="56" mass="5839">MVAVFDEQEPHVGGDGTSASSTGTQSPELFSGEPSTSTPLSAFQPYLPHSEIEVTT</sequence>
<dbReference type="PANTHER" id="PTHR16484">
    <property type="entry name" value="PARTITIONING DEFECTIVE 3 RELATED"/>
    <property type="match status" value="1"/>
</dbReference>
<accession>A0ABD0RRZ8</accession>
<evidence type="ECO:0000313" key="2">
    <source>
        <dbReference type="EMBL" id="KAL0201323.1"/>
    </source>
</evidence>
<protein>
    <submittedName>
        <fullName evidence="2">Uncharacterized protein</fullName>
    </submittedName>
</protein>
<dbReference type="EMBL" id="JAMKFB020000002">
    <property type="protein sequence ID" value="KAL0201323.1"/>
    <property type="molecule type" value="Genomic_DNA"/>
</dbReference>
<feature type="compositionally biased region" description="Low complexity" evidence="1">
    <location>
        <begin position="17"/>
        <end position="26"/>
    </location>
</feature>
<dbReference type="Proteomes" id="UP001529510">
    <property type="component" value="Unassembled WGS sequence"/>
</dbReference>
<feature type="non-terminal residue" evidence="2">
    <location>
        <position position="56"/>
    </location>
</feature>
<dbReference type="AlphaFoldDB" id="A0ABD0RRZ8"/>
<reference evidence="2 3" key="1">
    <citation type="submission" date="2024-05" db="EMBL/GenBank/DDBJ databases">
        <title>Genome sequencing and assembly of Indian major carp, Cirrhinus mrigala (Hamilton, 1822).</title>
        <authorList>
            <person name="Mohindra V."/>
            <person name="Chowdhury L.M."/>
            <person name="Lal K."/>
            <person name="Jena J.K."/>
        </authorList>
    </citation>
    <scope>NUCLEOTIDE SEQUENCE [LARGE SCALE GENOMIC DNA]</scope>
    <source>
        <strain evidence="2">CM1030</strain>
        <tissue evidence="2">Blood</tissue>
    </source>
</reference>
<dbReference type="InterPro" id="IPR052213">
    <property type="entry name" value="PAR3"/>
</dbReference>
<feature type="region of interest" description="Disordered" evidence="1">
    <location>
        <begin position="1"/>
        <end position="56"/>
    </location>
</feature>
<keyword evidence="3" id="KW-1185">Reference proteome</keyword>
<organism evidence="2 3">
    <name type="scientific">Cirrhinus mrigala</name>
    <name type="common">Mrigala</name>
    <dbReference type="NCBI Taxonomy" id="683832"/>
    <lineage>
        <taxon>Eukaryota</taxon>
        <taxon>Metazoa</taxon>
        <taxon>Chordata</taxon>
        <taxon>Craniata</taxon>
        <taxon>Vertebrata</taxon>
        <taxon>Euteleostomi</taxon>
        <taxon>Actinopterygii</taxon>
        <taxon>Neopterygii</taxon>
        <taxon>Teleostei</taxon>
        <taxon>Ostariophysi</taxon>
        <taxon>Cypriniformes</taxon>
        <taxon>Cyprinidae</taxon>
        <taxon>Labeoninae</taxon>
        <taxon>Labeonini</taxon>
        <taxon>Cirrhinus</taxon>
    </lineage>
</organism>
<proteinExistence type="predicted"/>
<evidence type="ECO:0000256" key="1">
    <source>
        <dbReference type="SAM" id="MobiDB-lite"/>
    </source>
</evidence>